<dbReference type="GO" id="GO:0004497">
    <property type="term" value="F:monooxygenase activity"/>
    <property type="evidence" value="ECO:0007669"/>
    <property type="project" value="UniProtKB-KW"/>
</dbReference>
<protein>
    <submittedName>
        <fullName evidence="5">FAD-dependent monooxygenase</fullName>
    </submittedName>
    <submittedName>
        <fullName evidence="4">Putative monooxygenase</fullName>
    </submittedName>
</protein>
<organism evidence="4">
    <name type="scientific">Streptomyces auratus AGR0001</name>
    <dbReference type="NCBI Taxonomy" id="1160718"/>
    <lineage>
        <taxon>Bacteria</taxon>
        <taxon>Bacillati</taxon>
        <taxon>Actinomycetota</taxon>
        <taxon>Actinomycetes</taxon>
        <taxon>Kitasatosporales</taxon>
        <taxon>Streptomycetaceae</taxon>
        <taxon>Streptomyces</taxon>
    </lineage>
</organism>
<feature type="domain" description="FAD-binding" evidence="3">
    <location>
        <begin position="12"/>
        <end position="177"/>
    </location>
</feature>
<reference evidence="4" key="1">
    <citation type="journal article" date="2012" name="J. Bacteriol.">
        <title>Genome Sequence of Streptomyces auratus Strain AGR0001, a Phoslactomycin-Producing Actinomycete.</title>
        <authorList>
            <person name="Han X."/>
            <person name="Li M."/>
            <person name="Ding Z."/>
            <person name="Zhao J."/>
            <person name="Ji K."/>
            <person name="Wen M."/>
            <person name="Lu T."/>
        </authorList>
    </citation>
    <scope>NUCLEOTIDE SEQUENCE [LARGE SCALE GENOMIC DNA]</scope>
    <source>
        <strain evidence="4">AGR0001</strain>
    </source>
</reference>
<dbReference type="STRING" id="1160718.SU9_04001"/>
<dbReference type="EMBL" id="AJGV01000031">
    <property type="protein sequence ID" value="EJJ08382.1"/>
    <property type="molecule type" value="Genomic_DNA"/>
</dbReference>
<gene>
    <name evidence="5" type="ORF">SU9_027580</name>
    <name evidence="4" type="ORF">SU9_04001</name>
</gene>
<dbReference type="SUPFAM" id="SSF51905">
    <property type="entry name" value="FAD/NAD(P)-binding domain"/>
    <property type="match status" value="1"/>
</dbReference>
<accession>J1SBV6</accession>
<dbReference type="OrthoDB" id="4568714at2"/>
<dbReference type="Proteomes" id="UP000009036">
    <property type="component" value="Chromosome"/>
</dbReference>
<evidence type="ECO:0000256" key="2">
    <source>
        <dbReference type="ARBA" id="ARBA00023033"/>
    </source>
</evidence>
<keyword evidence="2 4" id="KW-0503">Monooxygenase</keyword>
<dbReference type="EMBL" id="CP072931">
    <property type="protein sequence ID" value="QTZ94745.1"/>
    <property type="molecule type" value="Genomic_DNA"/>
</dbReference>
<sequence>MAADTPGHPFAVVVGAGIGGLAAAAGLTRVGRSVLVLERAAALRAEGAGISLLANAQRSLDQLGVGSRIRELAATMLPGGEGVRTAGGRRLMKPTDPAFVRRHGLSTAVLPRPDLHLTLRDAVPAAHVLTGAEVTGVARRSDGTALVHYRRGGVPASVPAQVVIAADGLNSRLRRQLWPAAAPPVYSGHSVWRGIAEIDRAEPGGTTWGRGQEFGRMPLADGRVYWYAVANTPEGEHHMDEHAEVVRRFGTWHRPLPDLLGRTPPRAVRHDDIFELPLPLPPFVSGRTALLGDAAHAMTSDLGQGACQALEDAVVLCAALAAHPDTDEALADYDARRRPRAQAIVAASHRVGQMKLREQWWQVLMRNALTTLAPPRTGEAALARIGDWHPPELPTGAAR</sequence>
<dbReference type="Pfam" id="PF01494">
    <property type="entry name" value="FAD_binding_3"/>
    <property type="match status" value="2"/>
</dbReference>
<dbReference type="InterPro" id="IPR050493">
    <property type="entry name" value="FAD-dep_Monooxygenase_BioMet"/>
</dbReference>
<dbReference type="PANTHER" id="PTHR13789">
    <property type="entry name" value="MONOOXYGENASE"/>
    <property type="match status" value="1"/>
</dbReference>
<evidence type="ECO:0000259" key="3">
    <source>
        <dbReference type="Pfam" id="PF01494"/>
    </source>
</evidence>
<evidence type="ECO:0000313" key="5">
    <source>
        <dbReference type="EMBL" id="QTZ94745.1"/>
    </source>
</evidence>
<evidence type="ECO:0000256" key="1">
    <source>
        <dbReference type="ARBA" id="ARBA00023002"/>
    </source>
</evidence>
<evidence type="ECO:0000313" key="6">
    <source>
        <dbReference type="Proteomes" id="UP000009036"/>
    </source>
</evidence>
<proteinExistence type="predicted"/>
<feature type="domain" description="FAD-binding" evidence="3">
    <location>
        <begin position="283"/>
        <end position="347"/>
    </location>
</feature>
<reference evidence="5" key="2">
    <citation type="submission" date="2021-04" db="EMBL/GenBank/DDBJ databases">
        <authorList>
            <person name="Wen M.-L."/>
            <person name="Han X.-L."/>
            <person name="Xiong J."/>
        </authorList>
    </citation>
    <scope>NUCLEOTIDE SEQUENCE</scope>
    <source>
        <strain evidence="5">AGR0001</strain>
    </source>
</reference>
<dbReference type="RefSeq" id="WP_006602382.1">
    <property type="nucleotide sequence ID" value="NZ_CP072931.1"/>
</dbReference>
<name>J1SBV6_9ACTN</name>
<dbReference type="KEGG" id="sauh:SU9_027580"/>
<evidence type="ECO:0000313" key="4">
    <source>
        <dbReference type="EMBL" id="EJJ08382.1"/>
    </source>
</evidence>
<dbReference type="InterPro" id="IPR002938">
    <property type="entry name" value="FAD-bd"/>
</dbReference>
<dbReference type="InterPro" id="IPR036188">
    <property type="entry name" value="FAD/NAD-bd_sf"/>
</dbReference>
<dbReference type="PATRIC" id="fig|1160718.3.peg.827"/>
<dbReference type="Gene3D" id="3.50.50.60">
    <property type="entry name" value="FAD/NAD(P)-binding domain"/>
    <property type="match status" value="1"/>
</dbReference>
<dbReference type="GO" id="GO:0071949">
    <property type="term" value="F:FAD binding"/>
    <property type="evidence" value="ECO:0007669"/>
    <property type="project" value="InterPro"/>
</dbReference>
<dbReference type="AlphaFoldDB" id="J1SBV6"/>
<dbReference type="PRINTS" id="PR00420">
    <property type="entry name" value="RNGMNOXGNASE"/>
</dbReference>
<keyword evidence="6" id="KW-1185">Reference proteome</keyword>
<dbReference type="PANTHER" id="PTHR13789:SF309">
    <property type="entry name" value="PUTATIVE (AFU_ORTHOLOGUE AFUA_6G14510)-RELATED"/>
    <property type="match status" value="1"/>
</dbReference>
<dbReference type="eggNOG" id="COG0654">
    <property type="taxonomic scope" value="Bacteria"/>
</dbReference>
<dbReference type="HOGENOM" id="CLU_009665_19_5_11"/>
<keyword evidence="1" id="KW-0560">Oxidoreductase</keyword>